<keyword evidence="3" id="KW-1185">Reference proteome</keyword>
<feature type="region of interest" description="Disordered" evidence="1">
    <location>
        <begin position="1"/>
        <end position="32"/>
    </location>
</feature>
<dbReference type="HOGENOM" id="CLU_2120798_0_0_1"/>
<sequence>MRIGRSWDPGSRPSPAIGNMPKSVSNNNGIDGNDNGSVSQGIFVNLSAGKSYWVRCWPGVYQLSLELVGSSAFDQPVRDKCSLAAILRRTGEFVINSYRINVIYNTCLQREAGS</sequence>
<feature type="compositionally biased region" description="Low complexity" evidence="1">
    <location>
        <begin position="23"/>
        <end position="32"/>
    </location>
</feature>
<protein>
    <submittedName>
        <fullName evidence="2">Uncharacterized protein</fullName>
    </submittedName>
</protein>
<dbReference type="AlphaFoldDB" id="G3B321"/>
<evidence type="ECO:0000313" key="2">
    <source>
        <dbReference type="EMBL" id="EGV64060.1"/>
    </source>
</evidence>
<evidence type="ECO:0000313" key="3">
    <source>
        <dbReference type="Proteomes" id="UP000000707"/>
    </source>
</evidence>
<dbReference type="Proteomes" id="UP000000707">
    <property type="component" value="Unassembled WGS sequence"/>
</dbReference>
<name>G3B321_CANTC</name>
<gene>
    <name evidence="2" type="ORF">CANTEDRAFT_114094</name>
</gene>
<evidence type="ECO:0000256" key="1">
    <source>
        <dbReference type="SAM" id="MobiDB-lite"/>
    </source>
</evidence>
<proteinExistence type="predicted"/>
<reference evidence="2 3" key="1">
    <citation type="journal article" date="2011" name="Proc. Natl. Acad. Sci. U.S.A.">
        <title>Comparative genomics of xylose-fermenting fungi for enhanced biofuel production.</title>
        <authorList>
            <person name="Wohlbach D.J."/>
            <person name="Kuo A."/>
            <person name="Sato T.K."/>
            <person name="Potts K.M."/>
            <person name="Salamov A.A."/>
            <person name="LaButti K.M."/>
            <person name="Sun H."/>
            <person name="Clum A."/>
            <person name="Pangilinan J.L."/>
            <person name="Lindquist E.A."/>
            <person name="Lucas S."/>
            <person name="Lapidus A."/>
            <person name="Jin M."/>
            <person name="Gunawan C."/>
            <person name="Balan V."/>
            <person name="Dale B.E."/>
            <person name="Jeffries T.W."/>
            <person name="Zinkel R."/>
            <person name="Barry K.W."/>
            <person name="Grigoriev I.V."/>
            <person name="Gasch A.P."/>
        </authorList>
    </citation>
    <scope>NUCLEOTIDE SEQUENCE [LARGE SCALE GENOMIC DNA]</scope>
    <source>
        <strain evidence="3">ATCC 10573 / BCRC 21748 / CBS 615 / JCM 9827 / NBRC 10315 / NRRL Y-1498 / VKM Y-70</strain>
    </source>
</reference>
<dbReference type="EMBL" id="GL996521">
    <property type="protein sequence ID" value="EGV64060.1"/>
    <property type="molecule type" value="Genomic_DNA"/>
</dbReference>
<organism evidence="3">
    <name type="scientific">Candida tenuis (strain ATCC 10573 / BCRC 21748 / CBS 615 / JCM 9827 / NBRC 10315 / NRRL Y-1498 / VKM Y-70)</name>
    <name type="common">Yeast</name>
    <name type="synonym">Yamadazyma tenuis</name>
    <dbReference type="NCBI Taxonomy" id="590646"/>
    <lineage>
        <taxon>Eukaryota</taxon>
        <taxon>Fungi</taxon>
        <taxon>Dikarya</taxon>
        <taxon>Ascomycota</taxon>
        <taxon>Saccharomycotina</taxon>
        <taxon>Pichiomycetes</taxon>
        <taxon>Debaryomycetaceae</taxon>
        <taxon>Yamadazyma</taxon>
    </lineage>
</organism>
<accession>G3B321</accession>